<dbReference type="GO" id="GO:0005576">
    <property type="term" value="C:extracellular region"/>
    <property type="evidence" value="ECO:0007669"/>
    <property type="project" value="UniProtKB-SubCell"/>
</dbReference>
<feature type="chain" id="PRO_5042667145" description="S-protein homolog" evidence="6">
    <location>
        <begin position="23"/>
        <end position="133"/>
    </location>
</feature>
<dbReference type="EMBL" id="JAYMYR010000003">
    <property type="protein sequence ID" value="KAK7374281.1"/>
    <property type="molecule type" value="Genomic_DNA"/>
</dbReference>
<dbReference type="AlphaFoldDB" id="A0AAN9NJS6"/>
<dbReference type="PANTHER" id="PTHR31232">
    <property type="match status" value="1"/>
</dbReference>
<evidence type="ECO:0000256" key="1">
    <source>
        <dbReference type="ARBA" id="ARBA00004613"/>
    </source>
</evidence>
<evidence type="ECO:0000256" key="2">
    <source>
        <dbReference type="ARBA" id="ARBA00005581"/>
    </source>
</evidence>
<protein>
    <recommendedName>
        <fullName evidence="6">S-protein homolog</fullName>
    </recommendedName>
</protein>
<proteinExistence type="inferred from homology"/>
<evidence type="ECO:0000313" key="7">
    <source>
        <dbReference type="EMBL" id="KAK7374281.1"/>
    </source>
</evidence>
<feature type="signal peptide" evidence="6">
    <location>
        <begin position="1"/>
        <end position="22"/>
    </location>
</feature>
<keyword evidence="8" id="KW-1185">Reference proteome</keyword>
<reference evidence="7 8" key="1">
    <citation type="submission" date="2024-01" db="EMBL/GenBank/DDBJ databases">
        <title>The genomes of 5 underutilized Papilionoideae crops provide insights into root nodulation and disease resistanc.</title>
        <authorList>
            <person name="Jiang F."/>
        </authorList>
    </citation>
    <scope>NUCLEOTIDE SEQUENCE [LARGE SCALE GENOMIC DNA]</scope>
    <source>
        <strain evidence="7">JINMINGXINNONG_FW02</strain>
        <tissue evidence="7">Leaves</tissue>
    </source>
</reference>
<evidence type="ECO:0000256" key="4">
    <source>
        <dbReference type="ARBA" id="ARBA00022525"/>
    </source>
</evidence>
<comment type="similarity">
    <text evidence="2 6">Belongs to the plant self-incompatibility (S1) protein family.</text>
</comment>
<comment type="caution">
    <text evidence="7">The sequence shown here is derived from an EMBL/GenBank/DDBJ whole genome shotgun (WGS) entry which is preliminary data.</text>
</comment>
<evidence type="ECO:0000256" key="3">
    <source>
        <dbReference type="ARBA" id="ARBA00022471"/>
    </source>
</evidence>
<accession>A0AAN9NJS6</accession>
<evidence type="ECO:0000256" key="6">
    <source>
        <dbReference type="RuleBase" id="RU367044"/>
    </source>
</evidence>
<name>A0AAN9NJS6_PHACN</name>
<gene>
    <name evidence="7" type="ORF">VNO80_07709</name>
</gene>
<keyword evidence="3 6" id="KW-0713">Self-incompatibility</keyword>
<evidence type="ECO:0000256" key="5">
    <source>
        <dbReference type="ARBA" id="ARBA00022729"/>
    </source>
</evidence>
<comment type="subcellular location">
    <subcellularLocation>
        <location evidence="1 6">Secreted</location>
    </subcellularLocation>
</comment>
<dbReference type="InterPro" id="IPR010264">
    <property type="entry name" value="Self-incomp_S1"/>
</dbReference>
<evidence type="ECO:0000313" key="8">
    <source>
        <dbReference type="Proteomes" id="UP001374584"/>
    </source>
</evidence>
<organism evidence="7 8">
    <name type="scientific">Phaseolus coccineus</name>
    <name type="common">Scarlet runner bean</name>
    <name type="synonym">Phaseolus multiflorus</name>
    <dbReference type="NCBI Taxonomy" id="3886"/>
    <lineage>
        <taxon>Eukaryota</taxon>
        <taxon>Viridiplantae</taxon>
        <taxon>Streptophyta</taxon>
        <taxon>Embryophyta</taxon>
        <taxon>Tracheophyta</taxon>
        <taxon>Spermatophyta</taxon>
        <taxon>Magnoliopsida</taxon>
        <taxon>eudicotyledons</taxon>
        <taxon>Gunneridae</taxon>
        <taxon>Pentapetalae</taxon>
        <taxon>rosids</taxon>
        <taxon>fabids</taxon>
        <taxon>Fabales</taxon>
        <taxon>Fabaceae</taxon>
        <taxon>Papilionoideae</taxon>
        <taxon>50 kb inversion clade</taxon>
        <taxon>NPAAA clade</taxon>
        <taxon>indigoferoid/millettioid clade</taxon>
        <taxon>Phaseoleae</taxon>
        <taxon>Phaseolus</taxon>
    </lineage>
</organism>
<keyword evidence="4 6" id="KW-0964">Secreted</keyword>
<dbReference type="Proteomes" id="UP001374584">
    <property type="component" value="Unassembled WGS sequence"/>
</dbReference>
<keyword evidence="5 6" id="KW-0732">Signal</keyword>
<sequence>MSLFVRRVFLLLWLSLLSTSNAFEIRTHKTHVSVRNSLEGGVVLALHCKSADDDLGVQILSPNSSFVWSFAVNFFSSTLFHCSFQWKDVIHKFAIYEASRDELRCMTCNWTIKEDGPCLFLYDHLNSCYPWKD</sequence>
<dbReference type="GO" id="GO:0060320">
    <property type="term" value="P:rejection of self pollen"/>
    <property type="evidence" value="ECO:0007669"/>
    <property type="project" value="UniProtKB-KW"/>
</dbReference>
<dbReference type="PANTHER" id="PTHR31232:SF43">
    <property type="entry name" value="S-PROTEIN HOMOLOG 29-RELATED"/>
    <property type="match status" value="1"/>
</dbReference>
<dbReference type="Pfam" id="PF05938">
    <property type="entry name" value="Self-incomp_S1"/>
    <property type="match status" value="1"/>
</dbReference>